<dbReference type="GO" id="GO:0005524">
    <property type="term" value="F:ATP binding"/>
    <property type="evidence" value="ECO:0007669"/>
    <property type="project" value="InterPro"/>
</dbReference>
<name>A0A0E9NG57_SAICN</name>
<dbReference type="GO" id="GO:0043039">
    <property type="term" value="P:tRNA aminoacylation"/>
    <property type="evidence" value="ECO:0007669"/>
    <property type="project" value="InterPro"/>
</dbReference>
<dbReference type="Pfam" id="PF07973">
    <property type="entry name" value="tRNA_SAD"/>
    <property type="match status" value="1"/>
</dbReference>
<evidence type="ECO:0000256" key="4">
    <source>
        <dbReference type="ARBA" id="ARBA00022833"/>
    </source>
</evidence>
<dbReference type="Gene3D" id="2.40.30.130">
    <property type="match status" value="1"/>
</dbReference>
<feature type="domain" description="Threonyl/alanyl tRNA synthetase SAD" evidence="6">
    <location>
        <begin position="216"/>
        <end position="259"/>
    </location>
</feature>
<feature type="region of interest" description="Disordered" evidence="5">
    <location>
        <begin position="431"/>
        <end position="453"/>
    </location>
</feature>
<dbReference type="PANTHER" id="PTHR43462:SF1">
    <property type="entry name" value="ALANYL-TRNA EDITING PROTEIN AARSD1"/>
    <property type="match status" value="1"/>
</dbReference>
<comment type="cofactor">
    <cofactor evidence="1">
        <name>Zn(2+)</name>
        <dbReference type="ChEBI" id="CHEBI:29105"/>
    </cofactor>
</comment>
<dbReference type="AlphaFoldDB" id="A0A0E9NG57"/>
<dbReference type="SUPFAM" id="SSF50447">
    <property type="entry name" value="Translation proteins"/>
    <property type="match status" value="1"/>
</dbReference>
<keyword evidence="3" id="KW-0479">Metal-binding</keyword>
<dbReference type="GO" id="GO:0046872">
    <property type="term" value="F:metal ion binding"/>
    <property type="evidence" value="ECO:0007669"/>
    <property type="project" value="UniProtKB-KW"/>
</dbReference>
<comment type="similarity">
    <text evidence="2">Belongs to the class-II aminoacyl-tRNA synthetase family. Alax-L subfamily.</text>
</comment>
<evidence type="ECO:0000313" key="7">
    <source>
        <dbReference type="EMBL" id="GAO48676.1"/>
    </source>
</evidence>
<dbReference type="InterPro" id="IPR012947">
    <property type="entry name" value="tRNA_SAD"/>
</dbReference>
<evidence type="ECO:0000313" key="8">
    <source>
        <dbReference type="Proteomes" id="UP000033140"/>
    </source>
</evidence>
<organism evidence="7 8">
    <name type="scientific">Saitoella complicata (strain BCRC 22490 / CBS 7301 / JCM 7358 / NBRC 10748 / NRRL Y-17804)</name>
    <dbReference type="NCBI Taxonomy" id="698492"/>
    <lineage>
        <taxon>Eukaryota</taxon>
        <taxon>Fungi</taxon>
        <taxon>Dikarya</taxon>
        <taxon>Ascomycota</taxon>
        <taxon>Taphrinomycotina</taxon>
        <taxon>Taphrinomycotina incertae sedis</taxon>
        <taxon>Saitoella</taxon>
    </lineage>
</organism>
<dbReference type="PANTHER" id="PTHR43462">
    <property type="entry name" value="ALANYL-TRNA EDITING PROTEIN"/>
    <property type="match status" value="1"/>
</dbReference>
<dbReference type="OMA" id="KYDTTSW"/>
<reference evidence="7 8" key="1">
    <citation type="journal article" date="2011" name="J. Gen. Appl. Microbiol.">
        <title>Draft genome sequencing of the enigmatic yeast Saitoella complicata.</title>
        <authorList>
            <person name="Nishida H."/>
            <person name="Hamamoto M."/>
            <person name="Sugiyama J."/>
        </authorList>
    </citation>
    <scope>NUCLEOTIDE SEQUENCE [LARGE SCALE GENOMIC DNA]</scope>
    <source>
        <strain evidence="7 8">NRRL Y-17804</strain>
    </source>
</reference>
<reference evidence="7 8" key="3">
    <citation type="journal article" date="2015" name="Genome Announc.">
        <title>Draft Genome Sequence of the Archiascomycetous Yeast Saitoella complicata.</title>
        <authorList>
            <person name="Yamauchi K."/>
            <person name="Kondo S."/>
            <person name="Hamamoto M."/>
            <person name="Takahashi Y."/>
            <person name="Ogura Y."/>
            <person name="Hayashi T."/>
            <person name="Nishida H."/>
        </authorList>
    </citation>
    <scope>NUCLEOTIDE SEQUENCE [LARGE SCALE GENOMIC DNA]</scope>
    <source>
        <strain evidence="7 8">NRRL Y-17804</strain>
    </source>
</reference>
<feature type="compositionally biased region" description="Basic and acidic residues" evidence="5">
    <location>
        <begin position="431"/>
        <end position="452"/>
    </location>
</feature>
<dbReference type="GO" id="GO:0004812">
    <property type="term" value="F:aminoacyl-tRNA ligase activity"/>
    <property type="evidence" value="ECO:0007669"/>
    <property type="project" value="InterPro"/>
</dbReference>
<dbReference type="InterPro" id="IPR051335">
    <property type="entry name" value="Alanyl-tRNA_Editing_Enzymes"/>
</dbReference>
<keyword evidence="4" id="KW-0862">Zinc</keyword>
<dbReference type="EMBL" id="BACD03000016">
    <property type="protein sequence ID" value="GAO48676.1"/>
    <property type="molecule type" value="Genomic_DNA"/>
</dbReference>
<accession>A0A0E9NG57</accession>
<dbReference type="GO" id="GO:0002196">
    <property type="term" value="F:Ser-tRNA(Ala) deacylase activity"/>
    <property type="evidence" value="ECO:0007669"/>
    <property type="project" value="TreeGrafter"/>
</dbReference>
<proteinExistence type="inferred from homology"/>
<sequence>MSLPDITKHVGELACQKDSYLKSIVTKVVRCEKVVPAATNGKKKKGAAPESEKKDAWEVELLDTVIFPEGGGQLHDTGSLTPTIPDATAVHVSNCQRRLLSCIHTTSAPLDPSTEVRVNVDWPRRFDNMQQHSGQHLVSAVLDLPPYQLETLSWGMNATEAYVEIGRKLSEEELQALEDRCNELIREDLKVVVHTSNRVDDQGNLPADYDPEKGTVRVVCIGDLDRNPCCGTHVSKTSQLNAISILYTTPSRGLNTKINFVVGDRVRRTAKQSVGRLRKLGNKLSSQIDEITDKVDKLMDDKKDTEKREKTWRQLAARFEAEKARAALASHGKAFIHASEGGIPHLSEIAAEIGEARDTGVVLLVCGDDTNENDGGPVMVTGEESKVKELAAEVQKALPDVRGGGKARWQGKVGKWWPGDVEKLRKLVEGDAHDDNHHEAGDQTQKRLDKPSKSKMQPRFCIFHDAIVPFTLDP</sequence>
<comment type="caution">
    <text evidence="7">The sequence shown here is derived from an EMBL/GenBank/DDBJ whole genome shotgun (WGS) entry which is preliminary data.</text>
</comment>
<dbReference type="Gene3D" id="3.30.980.10">
    <property type="entry name" value="Threonyl-trna Synthetase, Chain A, domain 2"/>
    <property type="match status" value="1"/>
</dbReference>
<evidence type="ECO:0000259" key="6">
    <source>
        <dbReference type="SMART" id="SM00863"/>
    </source>
</evidence>
<dbReference type="InterPro" id="IPR018163">
    <property type="entry name" value="Thr/Ala-tRNA-synth_IIc_edit"/>
</dbReference>
<reference evidence="7 8" key="2">
    <citation type="journal article" date="2014" name="J. Gen. Appl. Microbiol.">
        <title>The early diverging ascomycetous budding yeast Saitoella complicata has three histone deacetylases belonging to the Clr6, Hos2, and Rpd3 lineages.</title>
        <authorList>
            <person name="Nishida H."/>
            <person name="Matsumoto T."/>
            <person name="Kondo S."/>
            <person name="Hamamoto M."/>
            <person name="Yoshikawa H."/>
        </authorList>
    </citation>
    <scope>NUCLEOTIDE SEQUENCE [LARGE SCALE GENOMIC DNA]</scope>
    <source>
        <strain evidence="7 8">NRRL Y-17804</strain>
    </source>
</reference>
<gene>
    <name evidence="7" type="ORF">G7K_2846-t1</name>
</gene>
<dbReference type="STRING" id="698492.A0A0E9NG57"/>
<dbReference type="SMART" id="SM00863">
    <property type="entry name" value="tRNA_SAD"/>
    <property type="match status" value="1"/>
</dbReference>
<evidence type="ECO:0000256" key="3">
    <source>
        <dbReference type="ARBA" id="ARBA00022723"/>
    </source>
</evidence>
<protein>
    <recommendedName>
        <fullName evidence="6">Threonyl/alanyl tRNA synthetase SAD domain-containing protein</fullName>
    </recommendedName>
</protein>
<dbReference type="InterPro" id="IPR009000">
    <property type="entry name" value="Transl_B-barrel_sf"/>
</dbReference>
<keyword evidence="8" id="KW-1185">Reference proteome</keyword>
<evidence type="ECO:0000256" key="5">
    <source>
        <dbReference type="SAM" id="MobiDB-lite"/>
    </source>
</evidence>
<dbReference type="SUPFAM" id="SSF55186">
    <property type="entry name" value="ThrRS/AlaRS common domain"/>
    <property type="match status" value="1"/>
</dbReference>
<evidence type="ECO:0000256" key="2">
    <source>
        <dbReference type="ARBA" id="ARBA00008429"/>
    </source>
</evidence>
<evidence type="ECO:0000256" key="1">
    <source>
        <dbReference type="ARBA" id="ARBA00001947"/>
    </source>
</evidence>
<dbReference type="Proteomes" id="UP000033140">
    <property type="component" value="Unassembled WGS sequence"/>
</dbReference>